<feature type="transmembrane region" description="Helical" evidence="1">
    <location>
        <begin position="7"/>
        <end position="30"/>
    </location>
</feature>
<feature type="domain" description="DUF4064" evidence="2">
    <location>
        <begin position="3"/>
        <end position="104"/>
    </location>
</feature>
<keyword evidence="1" id="KW-0812">Transmembrane</keyword>
<reference evidence="4 5" key="1">
    <citation type="journal article" date="2019" name="Sci. Transl. Med.">
        <title>Quorum sensing between bacterial species on the skin protects against epidermal injury in atopic dermatitis.</title>
        <authorList>
            <person name="Williams M.R."/>
        </authorList>
    </citation>
    <scope>NUCLEOTIDE SEQUENCE [LARGE SCALE GENOMIC DNA]</scope>
    <source>
        <strain evidence="4 5">E7</strain>
    </source>
</reference>
<evidence type="ECO:0000313" key="4">
    <source>
        <dbReference type="EMBL" id="TBW72844.1"/>
    </source>
</evidence>
<name>A0A292DFC0_STALU</name>
<dbReference type="AlphaFoldDB" id="A0A292DFC0"/>
<dbReference type="Pfam" id="PF13273">
    <property type="entry name" value="DUF4064"/>
    <property type="match status" value="1"/>
</dbReference>
<keyword evidence="1" id="KW-0472">Membrane</keyword>
<evidence type="ECO:0000313" key="5">
    <source>
        <dbReference type="Proteomes" id="UP000293637"/>
    </source>
</evidence>
<evidence type="ECO:0000313" key="3">
    <source>
        <dbReference type="EMBL" id="QEX39209.1"/>
    </source>
</evidence>
<evidence type="ECO:0000313" key="6">
    <source>
        <dbReference type="Proteomes" id="UP000325462"/>
    </source>
</evidence>
<protein>
    <submittedName>
        <fullName evidence="4">DUF4064 domain-containing protein</fullName>
    </submittedName>
</protein>
<dbReference type="Proteomes" id="UP000293637">
    <property type="component" value="Unassembled WGS sequence"/>
</dbReference>
<dbReference type="Proteomes" id="UP000325462">
    <property type="component" value="Chromosome"/>
</dbReference>
<feature type="transmembrane region" description="Helical" evidence="1">
    <location>
        <begin position="90"/>
        <end position="123"/>
    </location>
</feature>
<proteinExistence type="predicted"/>
<dbReference type="EMBL" id="SCHB01000002">
    <property type="protein sequence ID" value="TBW72844.1"/>
    <property type="molecule type" value="Genomic_DNA"/>
</dbReference>
<keyword evidence="1" id="KW-1133">Transmembrane helix</keyword>
<dbReference type="RefSeq" id="WP_002478361.1">
    <property type="nucleotide sequence ID" value="NZ_AP021848.1"/>
</dbReference>
<keyword evidence="6" id="KW-1185">Reference proteome</keyword>
<sequence length="151" mass="17368">MKTKKELVIAWIANGLSLIFLLFNILSMLLTDEKNNVKEYEQMAKQFAGKNVTVTPELIHFIMVFFIGILAFSTILGIAATTLIKNRSLIAIFLFISAVLIGLFSMNIIAMILWLIVIVLLIVKRNQYKNDSDWHAEQYKHAEKKENPYIY</sequence>
<dbReference type="EMBL" id="CP041722">
    <property type="protein sequence ID" value="QEX39209.1"/>
    <property type="molecule type" value="Genomic_DNA"/>
</dbReference>
<gene>
    <name evidence="4" type="ORF">EQ812_03105</name>
    <name evidence="3" type="ORF">FO454_10020</name>
</gene>
<organism evidence="4 5">
    <name type="scientific">Staphylococcus lugdunensis</name>
    <dbReference type="NCBI Taxonomy" id="28035"/>
    <lineage>
        <taxon>Bacteria</taxon>
        <taxon>Bacillati</taxon>
        <taxon>Bacillota</taxon>
        <taxon>Bacilli</taxon>
        <taxon>Bacillales</taxon>
        <taxon>Staphylococcaceae</taxon>
        <taxon>Staphylococcus</taxon>
    </lineage>
</organism>
<accession>A0A292DFC0</accession>
<evidence type="ECO:0000256" key="1">
    <source>
        <dbReference type="SAM" id="Phobius"/>
    </source>
</evidence>
<evidence type="ECO:0000259" key="2">
    <source>
        <dbReference type="Pfam" id="PF13273"/>
    </source>
</evidence>
<reference evidence="3 6" key="2">
    <citation type="submission" date="2019-07" db="EMBL/GenBank/DDBJ databases">
        <title>Comparative genome analysis of staphylococcus lugdunensis shows clonal complex-dependent diversity of the putative virulence factor, ess/type vii locus.</title>
        <authorList>
            <person name="Lebeurre J."/>
            <person name="Dahyot S."/>
            <person name="Diene S."/>
            <person name="Paulay A."/>
            <person name="Aubourg M."/>
            <person name="Argemi X."/>
            <person name="Giard J.-C."/>
            <person name="Tournier I."/>
            <person name="Francois P."/>
            <person name="Pestel-Caron M."/>
        </authorList>
    </citation>
    <scope>NUCLEOTIDE SEQUENCE [LARGE SCALE GENOMIC DNA]</scope>
    <source>
        <strain evidence="3 6">SL13</strain>
    </source>
</reference>
<dbReference type="InterPro" id="IPR025273">
    <property type="entry name" value="DUF4064"/>
</dbReference>
<feature type="transmembrane region" description="Helical" evidence="1">
    <location>
        <begin position="58"/>
        <end position="78"/>
    </location>
</feature>
<dbReference type="GeneID" id="58090051"/>